<dbReference type="PANTHER" id="PTHR13598:SF1">
    <property type="entry name" value="AT07567P-RELATED"/>
    <property type="match status" value="1"/>
</dbReference>
<proteinExistence type="inferred from homology"/>
<reference evidence="10" key="2">
    <citation type="submission" date="2020-05" db="UniProtKB">
        <authorList>
            <consortium name="EnsemblMetazoa"/>
        </authorList>
    </citation>
    <scope>IDENTIFICATION</scope>
    <source>
        <strain evidence="10">IAEA</strain>
    </source>
</reference>
<feature type="transmembrane region" description="Helical" evidence="8">
    <location>
        <begin position="234"/>
        <end position="252"/>
    </location>
</feature>
<evidence type="ECO:0000256" key="7">
    <source>
        <dbReference type="ARBA" id="ARBA00023242"/>
    </source>
</evidence>
<dbReference type="AlphaFoldDB" id="A0A1A9WII1"/>
<reference evidence="11" key="1">
    <citation type="submission" date="2014-03" db="EMBL/GenBank/DDBJ databases">
        <authorList>
            <person name="Aksoy S."/>
            <person name="Warren W."/>
            <person name="Wilson R.K."/>
        </authorList>
    </citation>
    <scope>NUCLEOTIDE SEQUENCE [LARGE SCALE GENOMIC DNA]</scope>
    <source>
        <strain evidence="11">IAEA</strain>
    </source>
</reference>
<dbReference type="EnsemblMetazoa" id="GBRI020993-RA">
    <property type="protein sequence ID" value="GBRI020993-PA"/>
    <property type="gene ID" value="GBRI020993"/>
</dbReference>
<keyword evidence="6 8" id="KW-0472">Membrane</keyword>
<evidence type="ECO:0000256" key="3">
    <source>
        <dbReference type="ARBA" id="ARBA00022692"/>
    </source>
</evidence>
<keyword evidence="4 9" id="KW-0732">Signal</keyword>
<comment type="similarity">
    <text evidence="2">Belongs to the NEMP family.</text>
</comment>
<evidence type="ECO:0000313" key="10">
    <source>
        <dbReference type="EnsemblMetazoa" id="GBRI020993-PA"/>
    </source>
</evidence>
<evidence type="ECO:0000256" key="4">
    <source>
        <dbReference type="ARBA" id="ARBA00022729"/>
    </source>
</evidence>
<keyword evidence="5 8" id="KW-1133">Transmembrane helix</keyword>
<dbReference type="PANTHER" id="PTHR13598">
    <property type="entry name" value="AT07567P-RELATED"/>
    <property type="match status" value="1"/>
</dbReference>
<keyword evidence="11" id="KW-1185">Reference proteome</keyword>
<evidence type="ECO:0000313" key="11">
    <source>
        <dbReference type="Proteomes" id="UP000091820"/>
    </source>
</evidence>
<evidence type="ECO:0000256" key="6">
    <source>
        <dbReference type="ARBA" id="ARBA00023136"/>
    </source>
</evidence>
<evidence type="ECO:0000256" key="9">
    <source>
        <dbReference type="SAM" id="SignalP"/>
    </source>
</evidence>
<protein>
    <recommendedName>
        <fullName evidence="12">Nuclear envelope integral membrane protein 1</fullName>
    </recommendedName>
</protein>
<feature type="transmembrane region" description="Helical" evidence="8">
    <location>
        <begin position="204"/>
        <end position="222"/>
    </location>
</feature>
<evidence type="ECO:0008006" key="12">
    <source>
        <dbReference type="Google" id="ProtNLM"/>
    </source>
</evidence>
<dbReference type="GO" id="GO:0005637">
    <property type="term" value="C:nuclear inner membrane"/>
    <property type="evidence" value="ECO:0007669"/>
    <property type="project" value="UniProtKB-SubCell"/>
</dbReference>
<evidence type="ECO:0000256" key="8">
    <source>
        <dbReference type="SAM" id="Phobius"/>
    </source>
</evidence>
<feature type="transmembrane region" description="Helical" evidence="8">
    <location>
        <begin position="287"/>
        <end position="306"/>
    </location>
</feature>
<keyword evidence="3 8" id="KW-0812">Transmembrane</keyword>
<keyword evidence="7" id="KW-0539">Nucleus</keyword>
<evidence type="ECO:0000256" key="1">
    <source>
        <dbReference type="ARBA" id="ARBA00004575"/>
    </source>
</evidence>
<feature type="signal peptide" evidence="9">
    <location>
        <begin position="1"/>
        <end position="18"/>
    </location>
</feature>
<sequence length="505" mass="58904">MYLFLLVILTCHVAKVFSKTSESIKANKVNYVELGKLYTFEPSKSFRPLVGDDLHTFCYRANNKTIRRLFETVELHLHIEGYDYKQYDGFTPEEVQKHYDQHQSLFSFSLFSRRHVRLQLSPFVSTCLGVDSHNPYNLELTTLRIDFWRVVQLLLGCLIFKYANILSHNEIFYYITAIVLGICSSFMLIILLTSRLVPRRPVMYGVLIGGWTIGLWVMRLLWENMQVIIVTYKTYIFWYILITGSISFMISYRWGPPTNQRSKNIIKWSLQLVSLIIIYFSSHYEEATSVIIIVLIIAQYFPKSFWYKCRSYWLRKFPPKTRLLTIEEYHEQGVRETAKSLDGLRKYATSPDFEHRNVVTKLRDPFRFAAFAKGASHLRDEELLRFDPYEHRGNAFDDNDDESDIEENLRRNNTGHFISVDEDILSENDEYSCSGEDYSFSIVRAPMRNRTVSFGDEPSTSAASLAALRERQLTSNLRYQSILPATTLHSSFAANDDVQSADNDL</sequence>
<dbReference type="Pfam" id="PF10225">
    <property type="entry name" value="NEMP"/>
    <property type="match status" value="1"/>
</dbReference>
<organism evidence="10 11">
    <name type="scientific">Glossina brevipalpis</name>
    <dbReference type="NCBI Taxonomy" id="37001"/>
    <lineage>
        <taxon>Eukaryota</taxon>
        <taxon>Metazoa</taxon>
        <taxon>Ecdysozoa</taxon>
        <taxon>Arthropoda</taxon>
        <taxon>Hexapoda</taxon>
        <taxon>Insecta</taxon>
        <taxon>Pterygota</taxon>
        <taxon>Neoptera</taxon>
        <taxon>Endopterygota</taxon>
        <taxon>Diptera</taxon>
        <taxon>Brachycera</taxon>
        <taxon>Muscomorpha</taxon>
        <taxon>Hippoboscoidea</taxon>
        <taxon>Glossinidae</taxon>
        <taxon>Glossina</taxon>
    </lineage>
</organism>
<evidence type="ECO:0000256" key="2">
    <source>
        <dbReference type="ARBA" id="ARBA00005748"/>
    </source>
</evidence>
<dbReference type="InterPro" id="IPR019358">
    <property type="entry name" value="NEMP_fam"/>
</dbReference>
<name>A0A1A9WII1_9MUSC</name>
<feature type="transmembrane region" description="Helical" evidence="8">
    <location>
        <begin position="171"/>
        <end position="192"/>
    </location>
</feature>
<evidence type="ECO:0000256" key="5">
    <source>
        <dbReference type="ARBA" id="ARBA00022989"/>
    </source>
</evidence>
<comment type="subcellular location">
    <subcellularLocation>
        <location evidence="1">Nucleus inner membrane</location>
        <topology evidence="1">Multi-pass membrane protein</topology>
        <orientation evidence="1">Nucleoplasmic side</orientation>
    </subcellularLocation>
</comment>
<dbReference type="VEuPathDB" id="VectorBase:GBRI020993"/>
<accession>A0A1A9WII1</accession>
<feature type="chain" id="PRO_5008400409" description="Nuclear envelope integral membrane protein 1" evidence="9">
    <location>
        <begin position="19"/>
        <end position="505"/>
    </location>
</feature>
<dbReference type="Proteomes" id="UP000091820">
    <property type="component" value="Unassembled WGS sequence"/>
</dbReference>